<evidence type="ECO:0000313" key="1">
    <source>
        <dbReference type="EMBL" id="RXH78164.1"/>
    </source>
</evidence>
<comment type="caution">
    <text evidence="1">The sequence shown here is derived from an EMBL/GenBank/DDBJ whole genome shotgun (WGS) entry which is preliminary data.</text>
</comment>
<dbReference type="PANTHER" id="PTHR47926">
    <property type="entry name" value="PENTATRICOPEPTIDE REPEAT-CONTAINING PROTEIN"/>
    <property type="match status" value="1"/>
</dbReference>
<dbReference type="GO" id="GO:0009451">
    <property type="term" value="P:RNA modification"/>
    <property type="evidence" value="ECO:0007669"/>
    <property type="project" value="InterPro"/>
</dbReference>
<name>A0A498I7K6_MALDO</name>
<keyword evidence="2" id="KW-1185">Reference proteome</keyword>
<protein>
    <submittedName>
        <fullName evidence="1">Uncharacterized protein</fullName>
    </submittedName>
</protein>
<accession>A0A498I7K6</accession>
<dbReference type="STRING" id="3750.A0A498I7K6"/>
<organism evidence="1 2">
    <name type="scientific">Malus domestica</name>
    <name type="common">Apple</name>
    <name type="synonym">Pyrus malus</name>
    <dbReference type="NCBI Taxonomy" id="3750"/>
    <lineage>
        <taxon>Eukaryota</taxon>
        <taxon>Viridiplantae</taxon>
        <taxon>Streptophyta</taxon>
        <taxon>Embryophyta</taxon>
        <taxon>Tracheophyta</taxon>
        <taxon>Spermatophyta</taxon>
        <taxon>Magnoliopsida</taxon>
        <taxon>eudicotyledons</taxon>
        <taxon>Gunneridae</taxon>
        <taxon>Pentapetalae</taxon>
        <taxon>rosids</taxon>
        <taxon>fabids</taxon>
        <taxon>Rosales</taxon>
        <taxon>Rosaceae</taxon>
        <taxon>Amygdaloideae</taxon>
        <taxon>Maleae</taxon>
        <taxon>Malus</taxon>
    </lineage>
</organism>
<dbReference type="InterPro" id="IPR046960">
    <property type="entry name" value="PPR_At4g14850-like_plant"/>
</dbReference>
<evidence type="ECO:0000313" key="2">
    <source>
        <dbReference type="Proteomes" id="UP000290289"/>
    </source>
</evidence>
<dbReference type="InterPro" id="IPR046848">
    <property type="entry name" value="E_motif"/>
</dbReference>
<dbReference type="Proteomes" id="UP000290289">
    <property type="component" value="Chromosome 13"/>
</dbReference>
<dbReference type="GO" id="GO:0003723">
    <property type="term" value="F:RNA binding"/>
    <property type="evidence" value="ECO:0007669"/>
    <property type="project" value="InterPro"/>
</dbReference>
<reference evidence="1 2" key="1">
    <citation type="submission" date="2018-10" db="EMBL/GenBank/DDBJ databases">
        <title>A high-quality apple genome assembly.</title>
        <authorList>
            <person name="Hu J."/>
        </authorList>
    </citation>
    <scope>NUCLEOTIDE SEQUENCE [LARGE SCALE GENOMIC DNA]</scope>
    <source>
        <strain evidence="2">cv. HFTH1</strain>
        <tissue evidence="1">Young leaf</tissue>
    </source>
</reference>
<dbReference type="EMBL" id="RDQH01000339">
    <property type="protein sequence ID" value="RXH78164.1"/>
    <property type="molecule type" value="Genomic_DNA"/>
</dbReference>
<dbReference type="Pfam" id="PF20431">
    <property type="entry name" value="E_motif"/>
    <property type="match status" value="1"/>
</dbReference>
<gene>
    <name evidence="1" type="ORF">DVH24_001682</name>
</gene>
<sequence length="144" mass="15648">MDRSRWSNGHGGNGKRTLQLFGEIIRQGVKPDVVFFVALLTACSDVGLSTASPPHCSLRLHGKEHANGAQRRHLGDSLGCLPNPQNVEIASHTAERISKLSTQRTGIHVLLSNIYASTGKWADVVKVRLQLKEKGVHKVADQAP</sequence>
<dbReference type="AlphaFoldDB" id="A0A498I7K6"/>
<proteinExistence type="predicted"/>